<dbReference type="EMBL" id="JAAEEH010000030">
    <property type="protein sequence ID" value="NDL68190.1"/>
    <property type="molecule type" value="Genomic_DNA"/>
</dbReference>
<evidence type="ECO:0000259" key="2">
    <source>
        <dbReference type="Pfam" id="PF12146"/>
    </source>
</evidence>
<comment type="caution">
    <text evidence="3">The sequence shown here is derived from an EMBL/GenBank/DDBJ whole genome shotgun (WGS) entry which is preliminary data.</text>
</comment>
<keyword evidence="1" id="KW-0812">Transmembrane</keyword>
<protein>
    <submittedName>
        <fullName evidence="3">Alpha/beta hydrolase</fullName>
    </submittedName>
</protein>
<keyword evidence="3" id="KW-0378">Hydrolase</keyword>
<evidence type="ECO:0000313" key="3">
    <source>
        <dbReference type="EMBL" id="NDL68190.1"/>
    </source>
</evidence>
<reference evidence="3 4" key="1">
    <citation type="submission" date="2020-01" db="EMBL/GenBank/DDBJ databases">
        <title>Anaeroalcalibacter tamaniensis gen. nov., sp. nov., moderately halophilic strictly anaerobic fermenter bacterium from mud volcano of Taman peninsula.</title>
        <authorList>
            <person name="Frolova A."/>
            <person name="Merkel A.Y."/>
            <person name="Slobodkin A.I."/>
        </authorList>
    </citation>
    <scope>NUCLEOTIDE SEQUENCE [LARGE SCALE GENOMIC DNA]</scope>
    <source>
        <strain evidence="3 4">F-3ap</strain>
    </source>
</reference>
<dbReference type="SUPFAM" id="SSF53474">
    <property type="entry name" value="alpha/beta-Hydrolases"/>
    <property type="match status" value="1"/>
</dbReference>
<dbReference type="AlphaFoldDB" id="A0A7X5HX18"/>
<organism evidence="3 4">
    <name type="scientific">Anaerotalea alkaliphila</name>
    <dbReference type="NCBI Taxonomy" id="2662126"/>
    <lineage>
        <taxon>Bacteria</taxon>
        <taxon>Bacillati</taxon>
        <taxon>Bacillota</taxon>
        <taxon>Clostridia</taxon>
        <taxon>Eubacteriales</taxon>
        <taxon>Anaerotalea</taxon>
    </lineage>
</organism>
<dbReference type="Proteomes" id="UP000461585">
    <property type="component" value="Unassembled WGS sequence"/>
</dbReference>
<gene>
    <name evidence="3" type="ORF">GXN74_10600</name>
</gene>
<dbReference type="PANTHER" id="PTHR43358">
    <property type="entry name" value="ALPHA/BETA-HYDROLASE"/>
    <property type="match status" value="1"/>
</dbReference>
<feature type="transmembrane region" description="Helical" evidence="1">
    <location>
        <begin position="6"/>
        <end position="28"/>
    </location>
</feature>
<accession>A0A7X5HX18</accession>
<dbReference type="Pfam" id="PF12146">
    <property type="entry name" value="Hydrolase_4"/>
    <property type="match status" value="1"/>
</dbReference>
<dbReference type="PANTHER" id="PTHR43358:SF4">
    <property type="entry name" value="ALPHA_BETA HYDROLASE FOLD-1 DOMAIN-CONTAINING PROTEIN"/>
    <property type="match status" value="1"/>
</dbReference>
<dbReference type="InterPro" id="IPR052920">
    <property type="entry name" value="DNA-binding_regulatory"/>
</dbReference>
<evidence type="ECO:0000256" key="1">
    <source>
        <dbReference type="SAM" id="Phobius"/>
    </source>
</evidence>
<keyword evidence="4" id="KW-1185">Reference proteome</keyword>
<dbReference type="GO" id="GO:0016787">
    <property type="term" value="F:hydrolase activity"/>
    <property type="evidence" value="ECO:0007669"/>
    <property type="project" value="UniProtKB-KW"/>
</dbReference>
<dbReference type="InterPro" id="IPR022742">
    <property type="entry name" value="Hydrolase_4"/>
</dbReference>
<sequence length="320" mass="36587">MKQRHLKGFLGTLLLTVSGVLTASYYFYRKAFGRNRKKFMDRDEALQDMRTEAKWELGKEWLERQPYEEIAVESYDRLRLKATCLESFYPSNRHVLLAHGYGSTAKGMAVFAKFYHEALGFNVLMPDNRGHGKSQGHYIGFGWHDRKDILAWIDFLVQSYGQDIEIVLHGISMGGSTVLMAGGEPLPPQVKCIVSDCAYDTVDHLMGYQLKRMYKVPYFPIIPLVSLILRIKAGYGMKDANALKQVRKCRLPILFIHGGDDRFVPTEMVGRLHDAAAGEKELLIIEGAGHAMAYWKDPVQYKNRVAAFVKKYIQPREEEK</sequence>
<name>A0A7X5HX18_9FIRM</name>
<dbReference type="InterPro" id="IPR029058">
    <property type="entry name" value="AB_hydrolase_fold"/>
</dbReference>
<evidence type="ECO:0000313" key="4">
    <source>
        <dbReference type="Proteomes" id="UP000461585"/>
    </source>
</evidence>
<proteinExistence type="predicted"/>
<keyword evidence="1" id="KW-1133">Transmembrane helix</keyword>
<dbReference type="Gene3D" id="3.40.50.1820">
    <property type="entry name" value="alpha/beta hydrolase"/>
    <property type="match status" value="1"/>
</dbReference>
<feature type="domain" description="Serine aminopeptidase S33" evidence="2">
    <location>
        <begin position="92"/>
        <end position="194"/>
    </location>
</feature>
<dbReference type="RefSeq" id="WP_162370913.1">
    <property type="nucleotide sequence ID" value="NZ_JAAEEH010000030.1"/>
</dbReference>
<keyword evidence="1" id="KW-0472">Membrane</keyword>